<proteinExistence type="predicted"/>
<dbReference type="EMBL" id="CADCVS010000498">
    <property type="protein sequence ID" value="CAA9530921.1"/>
    <property type="molecule type" value="Genomic_DNA"/>
</dbReference>
<organism evidence="1">
    <name type="scientific">uncultured Solirubrobacteraceae bacterium</name>
    <dbReference type="NCBI Taxonomy" id="1162706"/>
    <lineage>
        <taxon>Bacteria</taxon>
        <taxon>Bacillati</taxon>
        <taxon>Actinomycetota</taxon>
        <taxon>Thermoleophilia</taxon>
        <taxon>Solirubrobacterales</taxon>
        <taxon>Solirubrobacteraceae</taxon>
        <taxon>environmental samples</taxon>
    </lineage>
</organism>
<protein>
    <recommendedName>
        <fullName evidence="2">Aminomethyltransferase folate-binding domain-containing protein</fullName>
    </recommendedName>
</protein>
<dbReference type="AlphaFoldDB" id="A0A6J4TTA6"/>
<reference evidence="1" key="1">
    <citation type="submission" date="2020-02" db="EMBL/GenBank/DDBJ databases">
        <authorList>
            <person name="Meier V. D."/>
        </authorList>
    </citation>
    <scope>NUCLEOTIDE SEQUENCE</scope>
    <source>
        <strain evidence="1">AVDCRST_MAG30</strain>
    </source>
</reference>
<dbReference type="Gene3D" id="3.30.1360.120">
    <property type="entry name" value="Probable tRNA modification gtpase trme, domain 1"/>
    <property type="match status" value="1"/>
</dbReference>
<gene>
    <name evidence="1" type="ORF">AVDCRST_MAG30-3767</name>
</gene>
<dbReference type="InterPro" id="IPR027266">
    <property type="entry name" value="TrmE/GcvT-like"/>
</dbReference>
<name>A0A6J4TTA6_9ACTN</name>
<evidence type="ECO:0000313" key="1">
    <source>
        <dbReference type="EMBL" id="CAA9530921.1"/>
    </source>
</evidence>
<accession>A0A6J4TTA6</accession>
<sequence length="205" mass="21907">MSVMTTTLRRHGATMILRDGRRVVAHFGSPAAEAAVCRSRVGLAERSDRATLELSGTPEAVDEALAELGHLADAAWWVRRTPHRAIVRCEGAAADACVALMLRAEDAAVTDISADCAALDLVGPRAPDVLHAHLEQEDRPVVLVVRRDAACVELLVARAHGPALWNGLLELGDPFGIACVGLEALEHLDVSERLSRRRAPGAPRS</sequence>
<evidence type="ECO:0008006" key="2">
    <source>
        <dbReference type="Google" id="ProtNLM"/>
    </source>
</evidence>
<dbReference type="SUPFAM" id="SSF103025">
    <property type="entry name" value="Folate-binding domain"/>
    <property type="match status" value="1"/>
</dbReference>